<feature type="compositionally biased region" description="Basic and acidic residues" evidence="1">
    <location>
        <begin position="201"/>
        <end position="213"/>
    </location>
</feature>
<feature type="chain" id="PRO_5047503411" evidence="2">
    <location>
        <begin position="21"/>
        <end position="223"/>
    </location>
</feature>
<evidence type="ECO:0000313" key="4">
    <source>
        <dbReference type="Proteomes" id="UP001606302"/>
    </source>
</evidence>
<sequence>MDWKIFAAAPLAAALLVASAAPLSPLNGWSSGSTGKTSKAYAMGIDSSVQFQGQRSVSVQSQEGLINADSYGAVIQNAFGYQGRRVRFSGWMRSADVKQWAGAFVRVDADGTERFFGSSRSDLKTEDLPFGAGSATAQDRWTEVSIVVDVPNTPAAMASVGAVVVGEGKVWLSAMRFEEVGPEVPLTTTRIGMPLPTAAQREAEARRLAEKATRRVPPNLSLE</sequence>
<dbReference type="RefSeq" id="WP_394510233.1">
    <property type="nucleotide sequence ID" value="NZ_JBIGHX010000002.1"/>
</dbReference>
<reference evidence="3 4" key="1">
    <citation type="submission" date="2024-08" db="EMBL/GenBank/DDBJ databases">
        <authorList>
            <person name="Lu H."/>
        </authorList>
    </citation>
    <scope>NUCLEOTIDE SEQUENCE [LARGE SCALE GENOMIC DNA]</scope>
    <source>
        <strain evidence="3 4">DXS20W</strain>
    </source>
</reference>
<evidence type="ECO:0000313" key="3">
    <source>
        <dbReference type="EMBL" id="MFG6461374.1"/>
    </source>
</evidence>
<name>A0ABW7GHD6_9BURK</name>
<keyword evidence="2" id="KW-0732">Signal</keyword>
<organism evidence="3 4">
    <name type="scientific">Pelomonas lactea</name>
    <dbReference type="NCBI Taxonomy" id="3299030"/>
    <lineage>
        <taxon>Bacteria</taxon>
        <taxon>Pseudomonadati</taxon>
        <taxon>Pseudomonadota</taxon>
        <taxon>Betaproteobacteria</taxon>
        <taxon>Burkholderiales</taxon>
        <taxon>Sphaerotilaceae</taxon>
        <taxon>Roseateles</taxon>
    </lineage>
</organism>
<proteinExistence type="predicted"/>
<dbReference type="Gene3D" id="2.60.120.260">
    <property type="entry name" value="Galactose-binding domain-like"/>
    <property type="match status" value="1"/>
</dbReference>
<comment type="caution">
    <text evidence="3">The sequence shown here is derived from an EMBL/GenBank/DDBJ whole genome shotgun (WGS) entry which is preliminary data.</text>
</comment>
<evidence type="ECO:0000256" key="2">
    <source>
        <dbReference type="SAM" id="SignalP"/>
    </source>
</evidence>
<feature type="region of interest" description="Disordered" evidence="1">
    <location>
        <begin position="198"/>
        <end position="223"/>
    </location>
</feature>
<dbReference type="EMBL" id="JBIGHX010000002">
    <property type="protein sequence ID" value="MFG6461374.1"/>
    <property type="molecule type" value="Genomic_DNA"/>
</dbReference>
<dbReference type="Proteomes" id="UP001606302">
    <property type="component" value="Unassembled WGS sequence"/>
</dbReference>
<keyword evidence="4" id="KW-1185">Reference proteome</keyword>
<accession>A0ABW7GHD6</accession>
<protein>
    <submittedName>
        <fullName evidence="3">Uncharacterized protein</fullName>
    </submittedName>
</protein>
<evidence type="ECO:0000256" key="1">
    <source>
        <dbReference type="SAM" id="MobiDB-lite"/>
    </source>
</evidence>
<feature type="signal peptide" evidence="2">
    <location>
        <begin position="1"/>
        <end position="20"/>
    </location>
</feature>
<gene>
    <name evidence="3" type="ORF">ACG04Q_07315</name>
</gene>